<dbReference type="VEuPathDB" id="PlasmoDB:PRELSG_0828000"/>
<reference evidence="1 2" key="1">
    <citation type="submission" date="2015-04" db="EMBL/GenBank/DDBJ databases">
        <authorList>
            <consortium name="Pathogen Informatics"/>
        </authorList>
    </citation>
    <scope>NUCLEOTIDE SEQUENCE [LARGE SCALE GENOMIC DNA]</scope>
    <source>
        <strain evidence="1 2">SGS1</strain>
    </source>
</reference>
<keyword evidence="2" id="KW-1185">Reference proteome</keyword>
<proteinExistence type="predicted"/>
<dbReference type="Gene3D" id="3.40.50.300">
    <property type="entry name" value="P-loop containing nucleotide triphosphate hydrolases"/>
    <property type="match status" value="1"/>
</dbReference>
<evidence type="ECO:0000313" key="2">
    <source>
        <dbReference type="Proteomes" id="UP000220158"/>
    </source>
</evidence>
<protein>
    <submittedName>
        <fullName evidence="1">Uncharacterized protein</fullName>
    </submittedName>
</protein>
<evidence type="ECO:0000313" key="1">
    <source>
        <dbReference type="EMBL" id="CRG99851.1"/>
    </source>
</evidence>
<name>A0A1J1H5L7_PLARL</name>
<organism evidence="1 2">
    <name type="scientific">Plasmodium relictum</name>
    <dbReference type="NCBI Taxonomy" id="85471"/>
    <lineage>
        <taxon>Eukaryota</taxon>
        <taxon>Sar</taxon>
        <taxon>Alveolata</taxon>
        <taxon>Apicomplexa</taxon>
        <taxon>Aconoidasida</taxon>
        <taxon>Haemosporida</taxon>
        <taxon>Plasmodiidae</taxon>
        <taxon>Plasmodium</taxon>
        <taxon>Plasmodium (Haemamoeba)</taxon>
    </lineage>
</organism>
<dbReference type="EMBL" id="LN835303">
    <property type="protein sequence ID" value="CRG99851.1"/>
    <property type="molecule type" value="Genomic_DNA"/>
</dbReference>
<dbReference type="AlphaFoldDB" id="A0A1J1H5L7"/>
<dbReference type="Proteomes" id="UP000220158">
    <property type="component" value="Chromosome 8"/>
</dbReference>
<dbReference type="OrthoDB" id="372216at2759"/>
<dbReference type="RefSeq" id="XP_028532856.1">
    <property type="nucleotide sequence ID" value="XM_028676360.1"/>
</dbReference>
<gene>
    <name evidence="1" type="ORF">PRELSG_0828000</name>
</gene>
<dbReference type="GeneID" id="39735956"/>
<sequence length="568" mass="67196">MEKTDIEYLNIPKKTKKKLYAKNLNTIEKLSTNYLENASEINLIQEEIFKYHLSELGIKEENEEETHVIVNSLILSSNVYSFSDEENYNINNSTSDYSKEGYFSSSSHFLSSESSIDYDLINKRKNNLTKSTSYNNIGLIIKSKKNINKNENIYKDELGRTFLLYSNFMKNNLKNHKMYKTENASLNNLLRGGIESSKVYFFYGNKLKINQIVIVNLLYDIIINSNNNSSVVYIYFSYINDITIIHNIIMEKIKNQKKDILLSDILRNFYVFRVQNLNELISFLLHIKNVFLKNKDSKNNFKNEFNNLISIGIFNFTDLIKNLNIINPCSYFYLVRELKILSIILNISILIFDNAKNESFDITTNKINYKEQKIEEHKKLEKEFKETNMNTKKNVSTAFSNKIEYSNTNEENLFSFNEDKENDLRKKKNKINNNKYEMKSCNNIENSTSSEVLSENDSYEESQYKHYSENTYNSENICINNIINRNANNDYKIINNEKDTLCNIKENIKKPLIPYSIYNSFDYIIEIELINKIKNKKVVRFTLLRSQNNIKYFYSHSYIRNYLLFDFM</sequence>
<accession>A0A1J1H5L7</accession>
<dbReference type="InterPro" id="IPR027417">
    <property type="entry name" value="P-loop_NTPase"/>
</dbReference>
<dbReference type="KEGG" id="prel:PRELSG_0828000"/>